<dbReference type="AlphaFoldDB" id="A0A0F9KFY7"/>
<protein>
    <submittedName>
        <fullName evidence="1">Uncharacterized protein</fullName>
    </submittedName>
</protein>
<organism evidence="1">
    <name type="scientific">marine sediment metagenome</name>
    <dbReference type="NCBI Taxonomy" id="412755"/>
    <lineage>
        <taxon>unclassified sequences</taxon>
        <taxon>metagenomes</taxon>
        <taxon>ecological metagenomes</taxon>
    </lineage>
</organism>
<accession>A0A0F9KFY7</accession>
<dbReference type="EMBL" id="LAZR01009268">
    <property type="protein sequence ID" value="KKM73661.1"/>
    <property type="molecule type" value="Genomic_DNA"/>
</dbReference>
<feature type="non-terminal residue" evidence="1">
    <location>
        <position position="237"/>
    </location>
</feature>
<gene>
    <name evidence="1" type="ORF">LCGC14_1408160</name>
</gene>
<comment type="caution">
    <text evidence="1">The sequence shown here is derived from an EMBL/GenBank/DDBJ whole genome shotgun (WGS) entry which is preliminary data.</text>
</comment>
<proteinExistence type="predicted"/>
<sequence length="237" mass="27626">MCKVEKRACPRCSGDVLYAGVENKKQSFKCTNCEWQGPNPAILKISVDYRNIKKKCNFCGADEGNFHDYMCGMEFCPFCGSSLSNCNCCYTKLGYDPENLPEEIYNNYLDEEDQQRFKKIVQDKGRVLNIHYPNMCAKCGVLWPITFMVSTEEWQRFVPSTIQRAMLCHKCYEEIKESKIKDENFEISFPILCHYCGKTNPAPNNADKKEWESYIEIRMRKSVICQVCFEFIKDLVD</sequence>
<reference evidence="1" key="1">
    <citation type="journal article" date="2015" name="Nature">
        <title>Complex archaea that bridge the gap between prokaryotes and eukaryotes.</title>
        <authorList>
            <person name="Spang A."/>
            <person name="Saw J.H."/>
            <person name="Jorgensen S.L."/>
            <person name="Zaremba-Niedzwiedzka K."/>
            <person name="Martijn J."/>
            <person name="Lind A.E."/>
            <person name="van Eijk R."/>
            <person name="Schleper C."/>
            <person name="Guy L."/>
            <person name="Ettema T.J."/>
        </authorList>
    </citation>
    <scope>NUCLEOTIDE SEQUENCE</scope>
</reference>
<evidence type="ECO:0000313" key="1">
    <source>
        <dbReference type="EMBL" id="KKM73661.1"/>
    </source>
</evidence>
<name>A0A0F9KFY7_9ZZZZ</name>